<dbReference type="Gene3D" id="1.20.120.1630">
    <property type="match status" value="1"/>
</dbReference>
<dbReference type="RefSeq" id="WP_169640033.1">
    <property type="nucleotide sequence ID" value="NZ_CP048788.1"/>
</dbReference>
<dbReference type="KEGG" id="rpon:G3256_06425"/>
<evidence type="ECO:0000256" key="4">
    <source>
        <dbReference type="ARBA" id="ARBA00023136"/>
    </source>
</evidence>
<feature type="transmembrane region" description="Helical" evidence="5">
    <location>
        <begin position="92"/>
        <end position="118"/>
    </location>
</feature>
<dbReference type="EMBL" id="CP048788">
    <property type="protein sequence ID" value="QJF50817.1"/>
    <property type="molecule type" value="Genomic_DNA"/>
</dbReference>
<dbReference type="InterPro" id="IPR007318">
    <property type="entry name" value="Phopholipid_MeTrfase"/>
</dbReference>
<dbReference type="PANTHER" id="PTHR12714:SF24">
    <property type="entry name" value="SLR1182 PROTEIN"/>
    <property type="match status" value="1"/>
</dbReference>
<keyword evidence="6" id="KW-0808">Transferase</keyword>
<evidence type="ECO:0000313" key="7">
    <source>
        <dbReference type="Proteomes" id="UP000503308"/>
    </source>
</evidence>
<evidence type="ECO:0000256" key="5">
    <source>
        <dbReference type="SAM" id="Phobius"/>
    </source>
</evidence>
<protein>
    <submittedName>
        <fullName evidence="6">Isoprenylcysteine carboxylmethyltransferase family protein</fullName>
    </submittedName>
</protein>
<keyword evidence="4 5" id="KW-0472">Membrane</keyword>
<feature type="transmembrane region" description="Helical" evidence="5">
    <location>
        <begin position="38"/>
        <end position="56"/>
    </location>
</feature>
<dbReference type="GO" id="GO:0008168">
    <property type="term" value="F:methyltransferase activity"/>
    <property type="evidence" value="ECO:0007669"/>
    <property type="project" value="UniProtKB-KW"/>
</dbReference>
<keyword evidence="7" id="KW-1185">Reference proteome</keyword>
<evidence type="ECO:0000313" key="6">
    <source>
        <dbReference type="EMBL" id="QJF50817.1"/>
    </source>
</evidence>
<keyword evidence="2 5" id="KW-0812">Transmembrane</keyword>
<name>A0A858SS56_9RHOB</name>
<evidence type="ECO:0000256" key="1">
    <source>
        <dbReference type="ARBA" id="ARBA00004127"/>
    </source>
</evidence>
<dbReference type="GO" id="GO:0012505">
    <property type="term" value="C:endomembrane system"/>
    <property type="evidence" value="ECO:0007669"/>
    <property type="project" value="UniProtKB-SubCell"/>
</dbReference>
<organism evidence="6 7">
    <name type="scientific">Roseobacter ponti</name>
    <dbReference type="NCBI Taxonomy" id="1891787"/>
    <lineage>
        <taxon>Bacteria</taxon>
        <taxon>Pseudomonadati</taxon>
        <taxon>Pseudomonadota</taxon>
        <taxon>Alphaproteobacteria</taxon>
        <taxon>Rhodobacterales</taxon>
        <taxon>Roseobacteraceae</taxon>
        <taxon>Roseobacter</taxon>
    </lineage>
</organism>
<keyword evidence="6" id="KW-0489">Methyltransferase</keyword>
<gene>
    <name evidence="6" type="ORF">G3256_06425</name>
</gene>
<reference evidence="6 7" key="1">
    <citation type="submission" date="2020-02" db="EMBL/GenBank/DDBJ databases">
        <title>Genome sequence of Roseobacter ponti.</title>
        <authorList>
            <person name="Hollensteiner J."/>
            <person name="Schneider D."/>
            <person name="Poehlein A."/>
            <person name="Daniel R."/>
        </authorList>
    </citation>
    <scope>NUCLEOTIDE SEQUENCE [LARGE SCALE GENOMIC DNA]</scope>
    <source>
        <strain evidence="6 7">DSM 106830</strain>
    </source>
</reference>
<accession>A0A858SS56</accession>
<evidence type="ECO:0000256" key="3">
    <source>
        <dbReference type="ARBA" id="ARBA00022989"/>
    </source>
</evidence>
<dbReference type="GO" id="GO:0032259">
    <property type="term" value="P:methylation"/>
    <property type="evidence" value="ECO:0007669"/>
    <property type="project" value="UniProtKB-KW"/>
</dbReference>
<keyword evidence="3 5" id="KW-1133">Transmembrane helix</keyword>
<dbReference type="PANTHER" id="PTHR12714">
    <property type="entry name" value="PROTEIN-S ISOPRENYLCYSTEINE O-METHYLTRANSFERASE"/>
    <property type="match status" value="1"/>
</dbReference>
<evidence type="ECO:0000256" key="2">
    <source>
        <dbReference type="ARBA" id="ARBA00022692"/>
    </source>
</evidence>
<sequence>MKQFDLPPLWLACFAVVAWWQAQVLSLGLTLAHPVTSLIAGLLIGAGMVLTLLAAMEFRRARTTIIPHREPAQLITSGIFSKTRNPIYLADVLILAGLCLWFDAVLSLVLVPVLAVILERRFIVPEENRLRRLFRADFARYAEKTGRWV</sequence>
<dbReference type="Proteomes" id="UP000503308">
    <property type="component" value="Chromosome"/>
</dbReference>
<comment type="subcellular location">
    <subcellularLocation>
        <location evidence="1">Endomembrane system</location>
        <topology evidence="1">Multi-pass membrane protein</topology>
    </subcellularLocation>
</comment>
<proteinExistence type="predicted"/>
<dbReference type="Pfam" id="PF04191">
    <property type="entry name" value="PEMT"/>
    <property type="match status" value="1"/>
</dbReference>
<dbReference type="AlphaFoldDB" id="A0A858SS56"/>